<protein>
    <submittedName>
        <fullName evidence="1">Uncharacterized protein</fullName>
    </submittedName>
</protein>
<dbReference type="Proteomes" id="UP000187203">
    <property type="component" value="Unassembled WGS sequence"/>
</dbReference>
<sequence length="40" mass="4275">MAFVDKKSLVTSFTVAPVSAYFTESCRHLPSAVDGQAESP</sequence>
<gene>
    <name evidence="1" type="ORF">COLO4_22725</name>
</gene>
<evidence type="ECO:0000313" key="2">
    <source>
        <dbReference type="Proteomes" id="UP000187203"/>
    </source>
</evidence>
<dbReference type="AlphaFoldDB" id="A0A1R3IKJ0"/>
<dbReference type="EMBL" id="AWUE01018040">
    <property type="protein sequence ID" value="OMO83041.1"/>
    <property type="molecule type" value="Genomic_DNA"/>
</dbReference>
<organism evidence="1 2">
    <name type="scientific">Corchorus olitorius</name>
    <dbReference type="NCBI Taxonomy" id="93759"/>
    <lineage>
        <taxon>Eukaryota</taxon>
        <taxon>Viridiplantae</taxon>
        <taxon>Streptophyta</taxon>
        <taxon>Embryophyta</taxon>
        <taxon>Tracheophyta</taxon>
        <taxon>Spermatophyta</taxon>
        <taxon>Magnoliopsida</taxon>
        <taxon>eudicotyledons</taxon>
        <taxon>Gunneridae</taxon>
        <taxon>Pentapetalae</taxon>
        <taxon>rosids</taxon>
        <taxon>malvids</taxon>
        <taxon>Malvales</taxon>
        <taxon>Malvaceae</taxon>
        <taxon>Grewioideae</taxon>
        <taxon>Apeibeae</taxon>
        <taxon>Corchorus</taxon>
    </lineage>
</organism>
<name>A0A1R3IKJ0_9ROSI</name>
<comment type="caution">
    <text evidence="1">The sequence shown here is derived from an EMBL/GenBank/DDBJ whole genome shotgun (WGS) entry which is preliminary data.</text>
</comment>
<reference evidence="2" key="1">
    <citation type="submission" date="2013-09" db="EMBL/GenBank/DDBJ databases">
        <title>Corchorus olitorius genome sequencing.</title>
        <authorList>
            <person name="Alam M."/>
            <person name="Haque M.S."/>
            <person name="Islam M.S."/>
            <person name="Emdad E.M."/>
            <person name="Islam M.M."/>
            <person name="Ahmed B."/>
            <person name="Halim A."/>
            <person name="Hossen Q.M.M."/>
            <person name="Hossain M.Z."/>
            <person name="Ahmed R."/>
            <person name="Khan M.M."/>
            <person name="Islam R."/>
            <person name="Rashid M.M."/>
            <person name="Khan S.A."/>
            <person name="Rahman M.S."/>
            <person name="Alam M."/>
            <person name="Yahiya A.S."/>
            <person name="Khan M.S."/>
            <person name="Azam M.S."/>
            <person name="Haque T."/>
            <person name="Lashkar M.Z.H."/>
            <person name="Akhand A.I."/>
            <person name="Morshed G."/>
            <person name="Roy S."/>
            <person name="Uddin K.S."/>
            <person name="Rabeya T."/>
            <person name="Hossain A.S."/>
            <person name="Chowdhury A."/>
            <person name="Snigdha A.R."/>
            <person name="Mortoza M.S."/>
            <person name="Matin S.A."/>
            <person name="Hoque S.M.E."/>
            <person name="Islam M.K."/>
            <person name="Roy D.K."/>
            <person name="Haider R."/>
            <person name="Moosa M.M."/>
            <person name="Elias S.M."/>
            <person name="Hasan A.M."/>
            <person name="Jahan S."/>
            <person name="Shafiuddin M."/>
            <person name="Mahmood N."/>
            <person name="Shommy N.S."/>
        </authorList>
    </citation>
    <scope>NUCLEOTIDE SEQUENCE [LARGE SCALE GENOMIC DNA]</scope>
    <source>
        <strain evidence="2">cv. O-4</strain>
    </source>
</reference>
<keyword evidence="2" id="KW-1185">Reference proteome</keyword>
<evidence type="ECO:0000313" key="1">
    <source>
        <dbReference type="EMBL" id="OMO83041.1"/>
    </source>
</evidence>
<accession>A0A1R3IKJ0</accession>
<proteinExistence type="predicted"/>